<dbReference type="EMBL" id="JAUJWV010000001">
    <property type="protein sequence ID" value="MDN7240759.1"/>
    <property type="molecule type" value="Genomic_DNA"/>
</dbReference>
<protein>
    <recommendedName>
        <fullName evidence="4">Ig-like domain-containing protein</fullName>
    </recommendedName>
</protein>
<keyword evidence="3" id="KW-1185">Reference proteome</keyword>
<keyword evidence="1" id="KW-1133">Transmembrane helix</keyword>
<dbReference type="RefSeq" id="WP_301722653.1">
    <property type="nucleotide sequence ID" value="NZ_JAUJWV010000001.1"/>
</dbReference>
<dbReference type="Proteomes" id="UP001172055">
    <property type="component" value="Unassembled WGS sequence"/>
</dbReference>
<keyword evidence="1" id="KW-0472">Membrane</keyword>
<evidence type="ECO:0000313" key="2">
    <source>
        <dbReference type="EMBL" id="MDN7240759.1"/>
    </source>
</evidence>
<feature type="transmembrane region" description="Helical" evidence="1">
    <location>
        <begin position="12"/>
        <end position="35"/>
    </location>
</feature>
<comment type="caution">
    <text evidence="2">The sequence shown here is derived from an EMBL/GenBank/DDBJ whole genome shotgun (WGS) entry which is preliminary data.</text>
</comment>
<gene>
    <name evidence="2" type="ORF">QWY14_03110</name>
</gene>
<organism evidence="2 3">
    <name type="scientific">Planococcus shixiaomingii</name>
    <dbReference type="NCBI Taxonomy" id="3058393"/>
    <lineage>
        <taxon>Bacteria</taxon>
        <taxon>Bacillati</taxon>
        <taxon>Bacillota</taxon>
        <taxon>Bacilli</taxon>
        <taxon>Bacillales</taxon>
        <taxon>Caryophanaceae</taxon>
        <taxon>Planococcus</taxon>
    </lineage>
</organism>
<evidence type="ECO:0000256" key="1">
    <source>
        <dbReference type="SAM" id="Phobius"/>
    </source>
</evidence>
<accession>A0ABT8MYR2</accession>
<proteinExistence type="predicted"/>
<sequence>MKKNEKFSIIKLSIRYLIPGFLLFAFGSTFIMYALDLKAVITNQPSQYAGKCEIMLEYSEEGEDPWLTADFDENFASFDYWDYPSIEAGTYYCEVEYFPSSSEGIALNLYRSKGEEALKIK</sequence>
<evidence type="ECO:0000313" key="3">
    <source>
        <dbReference type="Proteomes" id="UP001172055"/>
    </source>
</evidence>
<name>A0ABT8MYR2_9BACL</name>
<evidence type="ECO:0008006" key="4">
    <source>
        <dbReference type="Google" id="ProtNLM"/>
    </source>
</evidence>
<keyword evidence="1" id="KW-0812">Transmembrane</keyword>
<reference evidence="2 3" key="1">
    <citation type="submission" date="2023-06" db="EMBL/GenBank/DDBJ databases">
        <title>Novel species in genus Planococcus.</title>
        <authorList>
            <person name="Ning S."/>
        </authorList>
    </citation>
    <scope>NUCLEOTIDE SEQUENCE [LARGE SCALE GENOMIC DNA]</scope>
    <source>
        <strain evidence="2 3">N028</strain>
    </source>
</reference>